<organism evidence="2 3">
    <name type="scientific">Rubritalea tangerina</name>
    <dbReference type="NCBI Taxonomy" id="430798"/>
    <lineage>
        <taxon>Bacteria</taxon>
        <taxon>Pseudomonadati</taxon>
        <taxon>Verrucomicrobiota</taxon>
        <taxon>Verrucomicrobiia</taxon>
        <taxon>Verrucomicrobiales</taxon>
        <taxon>Rubritaleaceae</taxon>
        <taxon>Rubritalea</taxon>
    </lineage>
</organism>
<dbReference type="EMBL" id="JBHUJB010000022">
    <property type="protein sequence ID" value="MFD2158357.1"/>
    <property type="molecule type" value="Genomic_DNA"/>
</dbReference>
<name>A0ABW4Z924_9BACT</name>
<dbReference type="Proteomes" id="UP001597389">
    <property type="component" value="Unassembled WGS sequence"/>
</dbReference>
<evidence type="ECO:0000256" key="1">
    <source>
        <dbReference type="SAM" id="MobiDB-lite"/>
    </source>
</evidence>
<accession>A0ABW4Z924</accession>
<protein>
    <recommendedName>
        <fullName evidence="4">BON domain-containing protein</fullName>
    </recommendedName>
</protein>
<reference evidence="3" key="1">
    <citation type="journal article" date="2019" name="Int. J. Syst. Evol. Microbiol.">
        <title>The Global Catalogue of Microorganisms (GCM) 10K type strain sequencing project: providing services to taxonomists for standard genome sequencing and annotation.</title>
        <authorList>
            <consortium name="The Broad Institute Genomics Platform"/>
            <consortium name="The Broad Institute Genome Sequencing Center for Infectious Disease"/>
            <person name="Wu L."/>
            <person name="Ma J."/>
        </authorList>
    </citation>
    <scope>NUCLEOTIDE SEQUENCE [LARGE SCALE GENOMIC DNA]</scope>
    <source>
        <strain evidence="3">CCUG 57942</strain>
    </source>
</reference>
<evidence type="ECO:0000313" key="3">
    <source>
        <dbReference type="Proteomes" id="UP001597389"/>
    </source>
</evidence>
<proteinExistence type="predicted"/>
<evidence type="ECO:0008006" key="4">
    <source>
        <dbReference type="Google" id="ProtNLM"/>
    </source>
</evidence>
<feature type="region of interest" description="Disordered" evidence="1">
    <location>
        <begin position="29"/>
        <end position="56"/>
    </location>
</feature>
<sequence length="196" mass="20983">MILIFVAIGYVAHPLVLPFVEDKLPASMKPEVSEPAPVSQKPAGDPAAEAPAEKTVRVEQEEVAVEPVEVVQEMAQQEEKASPRIIEEATEPLVVEEENVAVVEASQDKVQVTEESIIGMMKKSVAAGEVSSFSAEDVLSWAMGADVVVDGEVKKTGLVEIQTTTIFGEHPQKVKAVIDKGAVSQWQWAASGVKVP</sequence>
<evidence type="ECO:0000313" key="2">
    <source>
        <dbReference type="EMBL" id="MFD2158357.1"/>
    </source>
</evidence>
<keyword evidence="3" id="KW-1185">Reference proteome</keyword>
<dbReference type="RefSeq" id="WP_377177671.1">
    <property type="nucleotide sequence ID" value="NZ_JBHUJB010000022.1"/>
</dbReference>
<comment type="caution">
    <text evidence="2">The sequence shown here is derived from an EMBL/GenBank/DDBJ whole genome shotgun (WGS) entry which is preliminary data.</text>
</comment>
<gene>
    <name evidence="2" type="ORF">ACFSW8_05555</name>
</gene>